<evidence type="ECO:0000313" key="4">
    <source>
        <dbReference type="Proteomes" id="UP001142078"/>
    </source>
</evidence>
<gene>
    <name evidence="3" type="ORF">NSA23_04620</name>
</gene>
<keyword evidence="4" id="KW-1185">Reference proteome</keyword>
<keyword evidence="1" id="KW-0479">Metal-binding</keyword>
<dbReference type="InterPro" id="IPR011051">
    <property type="entry name" value="RmlC_Cupin_sf"/>
</dbReference>
<dbReference type="PANTHER" id="PTHR35848">
    <property type="entry name" value="OXALATE-BINDING PROTEIN"/>
    <property type="match status" value="1"/>
</dbReference>
<dbReference type="SUPFAM" id="SSF51182">
    <property type="entry name" value="RmlC-like cupins"/>
    <property type="match status" value="1"/>
</dbReference>
<evidence type="ECO:0000256" key="1">
    <source>
        <dbReference type="ARBA" id="ARBA00022723"/>
    </source>
</evidence>
<dbReference type="Proteomes" id="UP001142078">
    <property type="component" value="Unassembled WGS sequence"/>
</dbReference>
<dbReference type="InterPro" id="IPR014710">
    <property type="entry name" value="RmlC-like_jellyroll"/>
</dbReference>
<reference evidence="3" key="1">
    <citation type="submission" date="2022-07" db="EMBL/GenBank/DDBJ databases">
        <title>Enhanced cultured diversity of the mouse gut microbiota enables custom-made synthetic communities.</title>
        <authorList>
            <person name="Afrizal A."/>
        </authorList>
    </citation>
    <scope>NUCLEOTIDE SEQUENCE</scope>
    <source>
        <strain evidence="3">DSM 29482</strain>
    </source>
</reference>
<accession>A0A9X2MG58</accession>
<dbReference type="Gene3D" id="2.60.120.10">
    <property type="entry name" value="Jelly Rolls"/>
    <property type="match status" value="1"/>
</dbReference>
<dbReference type="InterPro" id="IPR051610">
    <property type="entry name" value="GPI/OXD"/>
</dbReference>
<evidence type="ECO:0000259" key="2">
    <source>
        <dbReference type="Pfam" id="PF07883"/>
    </source>
</evidence>
<comment type="caution">
    <text evidence="3">The sequence shown here is derived from an EMBL/GenBank/DDBJ whole genome shotgun (WGS) entry which is preliminary data.</text>
</comment>
<dbReference type="InterPro" id="IPR013096">
    <property type="entry name" value="Cupin_2"/>
</dbReference>
<dbReference type="GO" id="GO:0016829">
    <property type="term" value="F:lyase activity"/>
    <property type="evidence" value="ECO:0007669"/>
    <property type="project" value="UniProtKB-KW"/>
</dbReference>
<dbReference type="PANTHER" id="PTHR35848:SF6">
    <property type="entry name" value="CUPIN TYPE-2 DOMAIN-CONTAINING PROTEIN"/>
    <property type="match status" value="1"/>
</dbReference>
<evidence type="ECO:0000313" key="3">
    <source>
        <dbReference type="EMBL" id="MCR2043398.1"/>
    </source>
</evidence>
<dbReference type="Pfam" id="PF07883">
    <property type="entry name" value="Cupin_2"/>
    <property type="match status" value="1"/>
</dbReference>
<dbReference type="EMBL" id="JANJZL010000002">
    <property type="protein sequence ID" value="MCR2043398.1"/>
    <property type="molecule type" value="Genomic_DNA"/>
</dbReference>
<proteinExistence type="predicted"/>
<feature type="domain" description="Cupin type-2" evidence="2">
    <location>
        <begin position="42"/>
        <end position="108"/>
    </location>
</feature>
<dbReference type="RefSeq" id="WP_257490279.1">
    <property type="nucleotide sequence ID" value="NZ_JANJZL010000002.1"/>
</dbReference>
<sequence>MKKDIKYSVEVKDGYAFKGVGGLVIRTIHPEVNGSDQLGMGVVYMYPGEELPPHSHFNEEAYFILSGEGYMTVDDEEIELKKNLSVYMPAESVHYTKNTGNEPLIFICALSPAPIAK</sequence>
<keyword evidence="3" id="KW-0456">Lyase</keyword>
<dbReference type="GO" id="GO:0046872">
    <property type="term" value="F:metal ion binding"/>
    <property type="evidence" value="ECO:0007669"/>
    <property type="project" value="UniProtKB-KW"/>
</dbReference>
<organism evidence="3 4">
    <name type="scientific">Anaerosalibacter massiliensis</name>
    <dbReference type="NCBI Taxonomy" id="1347392"/>
    <lineage>
        <taxon>Bacteria</taxon>
        <taxon>Bacillati</taxon>
        <taxon>Bacillota</taxon>
        <taxon>Tissierellia</taxon>
        <taxon>Tissierellales</taxon>
        <taxon>Sporanaerobacteraceae</taxon>
        <taxon>Anaerosalibacter</taxon>
    </lineage>
</organism>
<protein>
    <submittedName>
        <fullName evidence="3">Dimethylsulfonioproprionate lyase family protein</fullName>
    </submittedName>
</protein>
<dbReference type="AlphaFoldDB" id="A0A9X2MG58"/>
<name>A0A9X2MG58_9FIRM</name>